<dbReference type="AlphaFoldDB" id="A0AAJ3YVI3"/>
<dbReference type="SUPFAM" id="SSF55331">
    <property type="entry name" value="Tautomerase/MIF"/>
    <property type="match status" value="1"/>
</dbReference>
<dbReference type="GeneID" id="82851403"/>
<dbReference type="Gene3D" id="3.30.429.10">
    <property type="entry name" value="Macrophage Migration Inhibitory Factor"/>
    <property type="match status" value="1"/>
</dbReference>
<dbReference type="KEGG" id="bgy:BGLY_0322"/>
<gene>
    <name evidence="1" type="ORF">EQZ20_01780</name>
</gene>
<dbReference type="PANTHER" id="PTHR38460">
    <property type="entry name" value="TAUTOMERASE YOLI-RELATED"/>
    <property type="match status" value="1"/>
</dbReference>
<sequence length="139" mass="16061">MPFVRIDLLKGRTKEELRTISRSVHQAMTETIDVPEDDYFQVITQHDEEEFFFDPGYMNINRTKDLIYIQITMKQRPIQKKPALYRRIAEHLHSGAGIRVEDVMIIVTENVKENWSFGNGIAQLASTTGEGADQNGYSR</sequence>
<dbReference type="Proteomes" id="UP000288675">
    <property type="component" value="Chromosome"/>
</dbReference>
<dbReference type="PANTHER" id="PTHR38460:SF1">
    <property type="entry name" value="TAUTOMERASE YOLI-RELATED"/>
    <property type="match status" value="1"/>
</dbReference>
<accession>A0AAJ3YVI3</accession>
<dbReference type="InterPro" id="IPR014347">
    <property type="entry name" value="Tautomerase/MIF_sf"/>
</dbReference>
<dbReference type="InterPro" id="IPR037479">
    <property type="entry name" value="Tauto_MSAD"/>
</dbReference>
<proteinExistence type="predicted"/>
<protein>
    <submittedName>
        <fullName evidence="1">Tautomerase family protein</fullName>
    </submittedName>
</protein>
<evidence type="ECO:0000313" key="2">
    <source>
        <dbReference type="Proteomes" id="UP000288675"/>
    </source>
</evidence>
<organism evidence="1 2">
    <name type="scientific">Bacillus glycinifermentans</name>
    <dbReference type="NCBI Taxonomy" id="1664069"/>
    <lineage>
        <taxon>Bacteria</taxon>
        <taxon>Bacillati</taxon>
        <taxon>Bacillota</taxon>
        <taxon>Bacilli</taxon>
        <taxon>Bacillales</taxon>
        <taxon>Bacillaceae</taxon>
        <taxon>Bacillus</taxon>
    </lineage>
</organism>
<dbReference type="EMBL" id="CP035232">
    <property type="protein sequence ID" value="QAT63801.1"/>
    <property type="molecule type" value="Genomic_DNA"/>
</dbReference>
<name>A0AAJ3YVI3_9BACI</name>
<dbReference type="RefSeq" id="WP_046129022.1">
    <property type="nucleotide sequence ID" value="NZ_CP035232.1"/>
</dbReference>
<reference evidence="1 2" key="1">
    <citation type="submission" date="2019-01" db="EMBL/GenBank/DDBJ databases">
        <title>Genome sequence of Bacillus glycinifermentans SRCM103574.</title>
        <authorList>
            <person name="Kong H.-J."/>
            <person name="Jeong S.-Y."/>
            <person name="Jeong D.-Y."/>
        </authorList>
    </citation>
    <scope>NUCLEOTIDE SEQUENCE [LARGE SCALE GENOMIC DNA]</scope>
    <source>
        <strain evidence="1 2">SRCM103574</strain>
    </source>
</reference>
<dbReference type="Pfam" id="PF14552">
    <property type="entry name" value="Tautomerase_2"/>
    <property type="match status" value="1"/>
</dbReference>
<evidence type="ECO:0000313" key="1">
    <source>
        <dbReference type="EMBL" id="QAT63801.1"/>
    </source>
</evidence>